<dbReference type="Pfam" id="PF03937">
    <property type="entry name" value="Sdh5"/>
    <property type="match status" value="1"/>
</dbReference>
<dbReference type="GO" id="GO:0006099">
    <property type="term" value="P:tricarboxylic acid cycle"/>
    <property type="evidence" value="ECO:0007669"/>
    <property type="project" value="TreeGrafter"/>
</dbReference>
<dbReference type="InterPro" id="IPR036714">
    <property type="entry name" value="SDH_sf"/>
</dbReference>
<accession>M4VYT0</accession>
<gene>
    <name evidence="4" type="ORF">A11S_1538</name>
</gene>
<dbReference type="SUPFAM" id="SSF109910">
    <property type="entry name" value="YgfY-like"/>
    <property type="match status" value="1"/>
</dbReference>
<dbReference type="STRING" id="349215.A11S_1538"/>
<evidence type="ECO:0000313" key="5">
    <source>
        <dbReference type="Proteomes" id="UP000011932"/>
    </source>
</evidence>
<evidence type="ECO:0000256" key="1">
    <source>
        <dbReference type="ARBA" id="ARBA00008571"/>
    </source>
</evidence>
<dbReference type="AlphaFoldDB" id="M4VYT0"/>
<dbReference type="HOGENOM" id="CLU_103054_1_0_5"/>
<protein>
    <recommendedName>
        <fullName evidence="2">FAD assembly factor SdhE</fullName>
    </recommendedName>
</protein>
<evidence type="ECO:0000256" key="3">
    <source>
        <dbReference type="ARBA" id="ARBA00023186"/>
    </source>
</evidence>
<name>M4VYT0_9BACT</name>
<comment type="similarity">
    <text evidence="1">Belongs to the SdhE FAD assembly factor family.</text>
</comment>
<dbReference type="Gene3D" id="1.10.150.250">
    <property type="entry name" value="Flavinator of succinate dehydrogenase"/>
    <property type="match status" value="1"/>
</dbReference>
<dbReference type="PANTHER" id="PTHR12469">
    <property type="entry name" value="PROTEIN EMI5 HOMOLOG, MITOCHONDRIAL"/>
    <property type="match status" value="1"/>
</dbReference>
<proteinExistence type="inferred from homology"/>
<evidence type="ECO:0000256" key="2">
    <source>
        <dbReference type="ARBA" id="ARBA00019418"/>
    </source>
</evidence>
<evidence type="ECO:0000313" key="4">
    <source>
        <dbReference type="EMBL" id="AGH98344.1"/>
    </source>
</evidence>
<dbReference type="Proteomes" id="UP000011932">
    <property type="component" value="Chromosome"/>
</dbReference>
<reference evidence="4 5" key="1">
    <citation type="journal article" date="2013" name="ISME J.">
        <title>By their genes ye shall know them: genomic signatures of predatory bacteria.</title>
        <authorList>
            <person name="Pasternak Z."/>
            <person name="Pietrokovski S."/>
            <person name="Rotem O."/>
            <person name="Gophna U."/>
            <person name="Lurie-Weinberger M.N."/>
            <person name="Jurkevitch E."/>
        </authorList>
    </citation>
    <scope>NUCLEOTIDE SEQUENCE [LARGE SCALE GENOMIC DNA]</scope>
    <source>
        <strain evidence="4">EPB</strain>
    </source>
</reference>
<dbReference type="FunFam" id="1.10.150.250:FF:000004">
    <property type="entry name" value="Succinate dehydrogenase assembly factor 2, mitochondrial"/>
    <property type="match status" value="1"/>
</dbReference>
<dbReference type="PANTHER" id="PTHR12469:SF2">
    <property type="entry name" value="SUCCINATE DEHYDROGENASE ASSEMBLY FACTOR 2, MITOCHONDRIAL"/>
    <property type="match status" value="1"/>
</dbReference>
<dbReference type="InterPro" id="IPR005631">
    <property type="entry name" value="SDH"/>
</dbReference>
<sequence length="104" mass="11796">MTKIWGAGKVAIMNTHPSEPVDDLRRRLMYQSDHRGTKEMDIILGRFARDYVPGFSAAELADYANVLQLNDVDLYNWVTGQATPPANLVTPVLQKLLDHQPFDR</sequence>
<organism evidence="4 5">
    <name type="scientific">Micavibrio aeruginosavorus EPB</name>
    <dbReference type="NCBI Taxonomy" id="349215"/>
    <lineage>
        <taxon>Bacteria</taxon>
        <taxon>Pseudomonadati</taxon>
        <taxon>Bdellovibrionota</taxon>
        <taxon>Bdellovibrionia</taxon>
        <taxon>Bdellovibrionales</taxon>
        <taxon>Pseudobdellovibrionaceae</taxon>
        <taxon>Micavibrio</taxon>
    </lineage>
</organism>
<dbReference type="KEGG" id="man:A11S_1538"/>
<dbReference type="EMBL" id="CP003538">
    <property type="protein sequence ID" value="AGH98344.1"/>
    <property type="molecule type" value="Genomic_DNA"/>
</dbReference>
<keyword evidence="3" id="KW-0143">Chaperone</keyword>